<dbReference type="GO" id="GO:0071818">
    <property type="term" value="C:BAT3 complex"/>
    <property type="evidence" value="ECO:0007669"/>
    <property type="project" value="TreeGrafter"/>
</dbReference>
<reference evidence="3" key="1">
    <citation type="submission" date="2018-11" db="EMBL/GenBank/DDBJ databases">
        <title>Myxobolus squamalis genome and transcriptome.</title>
        <authorList>
            <person name="Yahalomi D."/>
            <person name="Atkinson S.D."/>
            <person name="Neuhof M."/>
            <person name="Chang E.S."/>
            <person name="Philippe H."/>
            <person name="Cartwright P."/>
            <person name="Bartholomew J.L."/>
            <person name="Huchon D."/>
        </authorList>
    </citation>
    <scope>NUCLEOTIDE SEQUENCE</scope>
    <source>
        <strain evidence="3">71B08</strain>
        <tissue evidence="3">Whole</tissue>
    </source>
</reference>
<evidence type="ECO:0000256" key="2">
    <source>
        <dbReference type="SAM" id="MobiDB-lite"/>
    </source>
</evidence>
<accession>A0A6B2G472</accession>
<evidence type="ECO:0000313" key="3">
    <source>
        <dbReference type="EMBL" id="NDJ96309.1"/>
    </source>
</evidence>
<dbReference type="EMBL" id="GHBR01000858">
    <property type="protein sequence ID" value="NDJ96309.1"/>
    <property type="molecule type" value="Transcribed_RNA"/>
</dbReference>
<proteinExistence type="inferred from homology"/>
<evidence type="ECO:0000256" key="1">
    <source>
        <dbReference type="ARBA" id="ARBA00005351"/>
    </source>
</evidence>
<dbReference type="GO" id="GO:0045048">
    <property type="term" value="P:protein insertion into ER membrane"/>
    <property type="evidence" value="ECO:0007669"/>
    <property type="project" value="InterPro"/>
</dbReference>
<name>A0A6B2G472_MYXSQ</name>
<feature type="region of interest" description="Disordered" evidence="2">
    <location>
        <begin position="312"/>
        <end position="336"/>
    </location>
</feature>
<dbReference type="AlphaFoldDB" id="A0A6B2G472"/>
<comment type="similarity">
    <text evidence="1">Belongs to the GET4 family.</text>
</comment>
<feature type="compositionally biased region" description="Low complexity" evidence="2">
    <location>
        <begin position="313"/>
        <end position="326"/>
    </location>
</feature>
<dbReference type="PANTHER" id="PTHR12875:SF0">
    <property type="entry name" value="GOLGI TO ER TRAFFIC PROTEIN 4 HOMOLOG"/>
    <property type="match status" value="1"/>
</dbReference>
<dbReference type="Gene3D" id="1.25.40.10">
    <property type="entry name" value="Tetratricopeptide repeat domain"/>
    <property type="match status" value="1"/>
</dbReference>
<organism evidence="3">
    <name type="scientific">Myxobolus squamalis</name>
    <name type="common">Myxosporean</name>
    <dbReference type="NCBI Taxonomy" id="59785"/>
    <lineage>
        <taxon>Eukaryota</taxon>
        <taxon>Metazoa</taxon>
        <taxon>Cnidaria</taxon>
        <taxon>Myxozoa</taxon>
        <taxon>Myxosporea</taxon>
        <taxon>Bivalvulida</taxon>
        <taxon>Platysporina</taxon>
        <taxon>Myxobolidae</taxon>
        <taxon>Myxobolus</taxon>
    </lineage>
</organism>
<dbReference type="InterPro" id="IPR011990">
    <property type="entry name" value="TPR-like_helical_dom_sf"/>
</dbReference>
<dbReference type="InterPro" id="IPR007317">
    <property type="entry name" value="GET4"/>
</dbReference>
<dbReference type="PANTHER" id="PTHR12875">
    <property type="entry name" value="GOLGI TO ER TRAFFIC PROTEIN 4 HOMOLOG"/>
    <property type="match status" value="1"/>
</dbReference>
<sequence>MSDYFQKTTDSIDVSISEREFYKALQLIKTLAFRYVNAKMYQKALALLMQKILKFIEFKEIESAVELTKVYLDICENVLNNSKEEIFNSLITLIKHITISYQQWQSVPNRILALAKKTKDDAIVAKIDHAFSSSFIDAGLCYQARSHSIKLQDSSFLTDFLLKYSKRFIYKEEIDLFILQFVLSLLARNKFVLATCVFNNFVRSNEYFKHNYDFPYSFPALNFIYFLFRSIGSKSYDQFAVLVEIYRPTLRIDPSNEGQIDVINKIYFPNRQATNENLPPNSTSTNPGGLVGLMNSILPMFGGLLNQIPPAVQTNTSTSHTQSSSNENIDDFMDVD</sequence>
<protein>
    <submittedName>
        <fullName evidence="3">Golgi to ER traffic protein 4 homolog (Trinotate prediction)</fullName>
    </submittedName>
</protein>
<dbReference type="Pfam" id="PF04190">
    <property type="entry name" value="GET4"/>
    <property type="match status" value="1"/>
</dbReference>